<feature type="region of interest" description="Disordered" evidence="3">
    <location>
        <begin position="595"/>
        <end position="644"/>
    </location>
</feature>
<dbReference type="SMART" id="SM00462">
    <property type="entry name" value="PTB"/>
    <property type="match status" value="1"/>
</dbReference>
<dbReference type="FunFam" id="2.30.29.30:FF:000031">
    <property type="entry name" value="protein numb isoform X1"/>
    <property type="match status" value="1"/>
</dbReference>
<dbReference type="EMBL" id="CADCXV010001560">
    <property type="protein sequence ID" value="CAB0045336.1"/>
    <property type="molecule type" value="Genomic_DNA"/>
</dbReference>
<dbReference type="PANTHER" id="PTHR47368:SF2">
    <property type="entry name" value="PID DOMAIN-CONTAINING PROTEIN"/>
    <property type="match status" value="1"/>
</dbReference>
<dbReference type="InterPro" id="IPR010449">
    <property type="entry name" value="Numb_domain"/>
</dbReference>
<dbReference type="Pfam" id="PF00640">
    <property type="entry name" value="PID"/>
    <property type="match status" value="1"/>
</dbReference>
<feature type="compositionally biased region" description="Polar residues" evidence="3">
    <location>
        <begin position="427"/>
        <end position="446"/>
    </location>
</feature>
<accession>A0A6H5J6A8</accession>
<dbReference type="InterPro" id="IPR011993">
    <property type="entry name" value="PH-like_dom_sf"/>
</dbReference>
<dbReference type="Pfam" id="PF06311">
    <property type="entry name" value="NumbF"/>
    <property type="match status" value="1"/>
</dbReference>
<evidence type="ECO:0000313" key="6">
    <source>
        <dbReference type="Proteomes" id="UP000479190"/>
    </source>
</evidence>
<name>A0A6H5J6A8_9HYME</name>
<gene>
    <name evidence="5" type="ORF">TBRA_LOCUS16864</name>
</gene>
<feature type="domain" description="PID" evidence="4">
    <location>
        <begin position="41"/>
        <end position="162"/>
    </location>
</feature>
<dbReference type="InterPro" id="IPR016698">
    <property type="entry name" value="Numb/numb-like"/>
</dbReference>
<feature type="compositionally biased region" description="Low complexity" evidence="3">
    <location>
        <begin position="451"/>
        <end position="486"/>
    </location>
</feature>
<feature type="region of interest" description="Disordered" evidence="3">
    <location>
        <begin position="1"/>
        <end position="29"/>
    </location>
</feature>
<dbReference type="AlphaFoldDB" id="A0A6H5J6A8"/>
<protein>
    <recommendedName>
        <fullName evidence="4">PID domain-containing protein</fullName>
    </recommendedName>
</protein>
<feature type="compositionally biased region" description="Polar residues" evidence="3">
    <location>
        <begin position="487"/>
        <end position="499"/>
    </location>
</feature>
<dbReference type="GO" id="GO:0005737">
    <property type="term" value="C:cytoplasm"/>
    <property type="evidence" value="ECO:0007669"/>
    <property type="project" value="TreeGrafter"/>
</dbReference>
<dbReference type="Proteomes" id="UP000479190">
    <property type="component" value="Unassembled WGS sequence"/>
</dbReference>
<organism evidence="5 6">
    <name type="scientific">Trichogramma brassicae</name>
    <dbReference type="NCBI Taxonomy" id="86971"/>
    <lineage>
        <taxon>Eukaryota</taxon>
        <taxon>Metazoa</taxon>
        <taxon>Ecdysozoa</taxon>
        <taxon>Arthropoda</taxon>
        <taxon>Hexapoda</taxon>
        <taxon>Insecta</taxon>
        <taxon>Pterygota</taxon>
        <taxon>Neoptera</taxon>
        <taxon>Endopterygota</taxon>
        <taxon>Hymenoptera</taxon>
        <taxon>Apocrita</taxon>
        <taxon>Proctotrupomorpha</taxon>
        <taxon>Chalcidoidea</taxon>
        <taxon>Trichogrammatidae</taxon>
        <taxon>Trichogramma</taxon>
    </lineage>
</organism>
<keyword evidence="2" id="KW-0597">Phosphoprotein</keyword>
<dbReference type="OrthoDB" id="10070446at2759"/>
<keyword evidence="6" id="KW-1185">Reference proteome</keyword>
<dbReference type="InterPro" id="IPR006020">
    <property type="entry name" value="PTB/PI_dom"/>
</dbReference>
<feature type="region of interest" description="Disordered" evidence="3">
    <location>
        <begin position="427"/>
        <end position="499"/>
    </location>
</feature>
<dbReference type="SUPFAM" id="SSF50729">
    <property type="entry name" value="PH domain-like"/>
    <property type="match status" value="1"/>
</dbReference>
<evidence type="ECO:0000256" key="2">
    <source>
        <dbReference type="ARBA" id="ARBA00022553"/>
    </source>
</evidence>
<evidence type="ECO:0000256" key="3">
    <source>
        <dbReference type="SAM" id="MobiDB-lite"/>
    </source>
</evidence>
<dbReference type="CDD" id="cd01268">
    <property type="entry name" value="PTB_Numb"/>
    <property type="match status" value="1"/>
</dbReference>
<dbReference type="PROSITE" id="PS01179">
    <property type="entry name" value="PID"/>
    <property type="match status" value="1"/>
</dbReference>
<evidence type="ECO:0000256" key="1">
    <source>
        <dbReference type="ARBA" id="ARBA00022473"/>
    </source>
</evidence>
<sequence>MDRLRRSFRDSFRRRKEPHTPEASKPHLWQSDENAVRSATCAFQVKYLGCVEVYDSRGMQVCEEALKVLRNSKRRPVRATLHISGDGLRVVEDETKGLIVDQTIEKVSFCAPDRNHDKGFSYICRDGTTRRWMCHGFLALKETGERLSHAVGCAFAACLERKQMRDKECKVTMTFDQKTSTFTRSGSFRQPSLTERLQDSRERAIDVVPVSARQVYNPFAIERPHATPSMLERQGSFRGFNQLNQASPFKRQLSLRVNDLPSNFERVRSHSLEPTDLARLPQTMPHQIPVKPPVSPIPEISPSGHDSVSAMCQQLSRGLSLLSSNDDYAPSITSSSGGGGGGGTASSVAKKLFANNMMSNNMMSSNLMSNNISNNLSNNLVNNATSAFSGVTSSNSLDDLKIQSDQSFVNVIASIFDTPAASPAFSNASTTSIGNTHQVQPSTTDSLAGGHSSLHTHQQQQQQQVLSTLSDSSSSSLSHIGQQQQQPTGMPSLNDSPSSISQIVHQPAAAALPMLSDSSSSMSPISAGNSVVTSSISGIGNLNISSVCTTPVTTSSIPVAAVQAIQSTGNLPNPEQWLGSVTTQVAAAAAASNSAPTNTSVSQVQAPPLVPPAVAPRRAPPLHSRAMSLGSTQAPSAAPRSGPADPFDAEWAEIAARNLRQASLTNPFIVPNTTQAFQSNFRALLNMSPVELQRKSFACRNFALYGSCTIYIRECNYIGLSLARELCTTTTTVLIFFITRGAHTTQ</sequence>
<evidence type="ECO:0000313" key="5">
    <source>
        <dbReference type="EMBL" id="CAB0045336.1"/>
    </source>
</evidence>
<dbReference type="PANTHER" id="PTHR47368">
    <property type="entry name" value="NUMB"/>
    <property type="match status" value="1"/>
</dbReference>
<dbReference type="Gene3D" id="2.30.29.30">
    <property type="entry name" value="Pleckstrin-homology domain (PH domain)/Phosphotyrosine-binding domain (PTB)"/>
    <property type="match status" value="1"/>
</dbReference>
<keyword evidence="1" id="KW-0217">Developmental protein</keyword>
<proteinExistence type="predicted"/>
<feature type="compositionally biased region" description="Basic and acidic residues" evidence="3">
    <location>
        <begin position="1"/>
        <end position="11"/>
    </location>
</feature>
<feature type="compositionally biased region" description="Low complexity" evidence="3">
    <location>
        <begin position="595"/>
        <end position="607"/>
    </location>
</feature>
<evidence type="ECO:0000259" key="4">
    <source>
        <dbReference type="PROSITE" id="PS01179"/>
    </source>
</evidence>
<reference evidence="5 6" key="1">
    <citation type="submission" date="2020-02" db="EMBL/GenBank/DDBJ databases">
        <authorList>
            <person name="Ferguson B K."/>
        </authorList>
    </citation>
    <scope>NUCLEOTIDE SEQUENCE [LARGE SCALE GENOMIC DNA]</scope>
</reference>